<organism evidence="1 2">
    <name type="scientific">Dactylellina haptotyla (strain CBS 200.50)</name>
    <name type="common">Nematode-trapping fungus</name>
    <name type="synonym">Monacrosporium haptotylum</name>
    <dbReference type="NCBI Taxonomy" id="1284197"/>
    <lineage>
        <taxon>Eukaryota</taxon>
        <taxon>Fungi</taxon>
        <taxon>Dikarya</taxon>
        <taxon>Ascomycota</taxon>
        <taxon>Pezizomycotina</taxon>
        <taxon>Orbiliomycetes</taxon>
        <taxon>Orbiliales</taxon>
        <taxon>Orbiliaceae</taxon>
        <taxon>Dactylellina</taxon>
    </lineage>
</organism>
<gene>
    <name evidence="1" type="ORF">H072_7539</name>
</gene>
<evidence type="ECO:0000313" key="2">
    <source>
        <dbReference type="Proteomes" id="UP000015100"/>
    </source>
</evidence>
<reference evidence="1 2" key="1">
    <citation type="journal article" date="2013" name="PLoS Genet.">
        <title>Genomic mechanisms accounting for the adaptation to parasitism in nematode-trapping fungi.</title>
        <authorList>
            <person name="Meerupati T."/>
            <person name="Andersson K.M."/>
            <person name="Friman E."/>
            <person name="Kumar D."/>
            <person name="Tunlid A."/>
            <person name="Ahren D."/>
        </authorList>
    </citation>
    <scope>NUCLEOTIDE SEQUENCE [LARGE SCALE GENOMIC DNA]</scope>
    <source>
        <strain evidence="1 2">CBS 200.50</strain>
    </source>
</reference>
<reference evidence="2" key="2">
    <citation type="submission" date="2013-04" db="EMBL/GenBank/DDBJ databases">
        <title>Genomic mechanisms accounting for the adaptation to parasitism in nematode-trapping fungi.</title>
        <authorList>
            <person name="Ahren D.G."/>
        </authorList>
    </citation>
    <scope>NUCLEOTIDE SEQUENCE [LARGE SCALE GENOMIC DNA]</scope>
    <source>
        <strain evidence="2">CBS 200.50</strain>
    </source>
</reference>
<evidence type="ECO:0000313" key="1">
    <source>
        <dbReference type="EMBL" id="EPS38685.1"/>
    </source>
</evidence>
<dbReference type="EMBL" id="AQGS01000532">
    <property type="protein sequence ID" value="EPS38685.1"/>
    <property type="molecule type" value="Genomic_DNA"/>
</dbReference>
<dbReference type="eggNOG" id="ENOG502SZBP">
    <property type="taxonomic scope" value="Eukaryota"/>
</dbReference>
<comment type="caution">
    <text evidence="1">The sequence shown here is derived from an EMBL/GenBank/DDBJ whole genome shotgun (WGS) entry which is preliminary data.</text>
</comment>
<keyword evidence="2" id="KW-1185">Reference proteome</keyword>
<name>S8A6Q3_DACHA</name>
<protein>
    <submittedName>
        <fullName evidence="1">Uncharacterized protein</fullName>
    </submittedName>
</protein>
<proteinExistence type="predicted"/>
<dbReference type="Proteomes" id="UP000015100">
    <property type="component" value="Unassembled WGS sequence"/>
</dbReference>
<dbReference type="OMA" id="VPSRMVH"/>
<sequence>MSAPVSGLGLRLLRRPLTSSSFSSSPSCSAYNTAFKPITRPSTILRLTRSYASKPSKRTLPKSKPAPTAPPPARYFSIEENLARTGQETVLYQSGSRLLIYLYYGLSAASITWAGSEFYENVICQPDAPQWTKAVSALGAGMGLVICAYTFWVPSRMVHRIIAIPRAGAVPPSVNLQVQARSIIPFKRRLINATPKSTYFVSPFYKAETDANRWEFKGYLGPIKYIGWLAVAGFKTLLRTLRMEDFAKIKVGESGVIYRIDRHGWAWEKERKGLDMLLKAEAKSYPFKR</sequence>
<dbReference type="HOGENOM" id="CLU_963183_0_0_1"/>
<accession>S8A6Q3</accession>
<dbReference type="AlphaFoldDB" id="S8A6Q3"/>
<dbReference type="OrthoDB" id="5287648at2759"/>